<feature type="region of interest" description="Disordered" evidence="1">
    <location>
        <begin position="188"/>
        <end position="208"/>
    </location>
</feature>
<feature type="region of interest" description="Disordered" evidence="1">
    <location>
        <begin position="387"/>
        <end position="408"/>
    </location>
</feature>
<name>A0ABR3QKS4_9PLEO</name>
<organism evidence="2 3">
    <name type="scientific">Nothophoma quercina</name>
    <dbReference type="NCBI Taxonomy" id="749835"/>
    <lineage>
        <taxon>Eukaryota</taxon>
        <taxon>Fungi</taxon>
        <taxon>Dikarya</taxon>
        <taxon>Ascomycota</taxon>
        <taxon>Pezizomycotina</taxon>
        <taxon>Dothideomycetes</taxon>
        <taxon>Pleosporomycetidae</taxon>
        <taxon>Pleosporales</taxon>
        <taxon>Pleosporineae</taxon>
        <taxon>Didymellaceae</taxon>
        <taxon>Nothophoma</taxon>
    </lineage>
</organism>
<sequence>MDDATSTCSVHIPVLPGSQFWLAYSVSSPVPEGHYFLFKLYIDCERVMSWSTGKEEGWRGKAMFGLFGVGERRIEKRVLCFSPPGKDGRVSDGVVEIRIHRASGRKRIEREVESFEETKLANNAGGISLINAGRAGSEQPKRFYKFALIDPTDQPFATFRYYYRGWEQLRDLGLLDVKGYTESEDNMSVIEPSEGSANGDGKGDTSTDTVIHKKPEEIFQADGDGISVHDWSLESCNGELEHTSKRTSTPGNSILSTDLSPRRYSIASGTYVPRGAPSDVATGSPPSRRRCGPLDTYRLSMPPAIKLPAPVPSLRPLPLPRKHDDCLSLTAYRPHPAYPVEEWTMRTPSPVPSFRDGISTPPLEGRKGLGITGAGLMGVISSTWRRSVSGAQAERKSDVDGGPRSVSY</sequence>
<evidence type="ECO:0000313" key="2">
    <source>
        <dbReference type="EMBL" id="KAL1592514.1"/>
    </source>
</evidence>
<reference evidence="2 3" key="1">
    <citation type="submission" date="2024-02" db="EMBL/GenBank/DDBJ databases">
        <title>De novo assembly and annotation of 12 fungi associated with fruit tree decline syndrome in Ontario, Canada.</title>
        <authorList>
            <person name="Sulman M."/>
            <person name="Ellouze W."/>
            <person name="Ilyukhin E."/>
        </authorList>
    </citation>
    <scope>NUCLEOTIDE SEQUENCE [LARGE SCALE GENOMIC DNA]</scope>
    <source>
        <strain evidence="2 3">M97-236</strain>
    </source>
</reference>
<feature type="region of interest" description="Disordered" evidence="1">
    <location>
        <begin position="268"/>
        <end position="290"/>
    </location>
</feature>
<gene>
    <name evidence="2" type="ORF">SLS59_009748</name>
</gene>
<proteinExistence type="predicted"/>
<evidence type="ECO:0000256" key="1">
    <source>
        <dbReference type="SAM" id="MobiDB-lite"/>
    </source>
</evidence>
<keyword evidence="3" id="KW-1185">Reference proteome</keyword>
<dbReference type="Proteomes" id="UP001521222">
    <property type="component" value="Unassembled WGS sequence"/>
</dbReference>
<evidence type="ECO:0000313" key="3">
    <source>
        <dbReference type="Proteomes" id="UP001521222"/>
    </source>
</evidence>
<protein>
    <submittedName>
        <fullName evidence="2">Uncharacterized protein</fullName>
    </submittedName>
</protein>
<comment type="caution">
    <text evidence="2">The sequence shown here is derived from an EMBL/GenBank/DDBJ whole genome shotgun (WGS) entry which is preliminary data.</text>
</comment>
<dbReference type="EMBL" id="JAKIXB020000046">
    <property type="protein sequence ID" value="KAL1592514.1"/>
    <property type="molecule type" value="Genomic_DNA"/>
</dbReference>
<accession>A0ABR3QKS4</accession>